<dbReference type="Pfam" id="PF11824">
    <property type="entry name" value="DUF3344"/>
    <property type="match status" value="2"/>
</dbReference>
<dbReference type="Pfam" id="PF02368">
    <property type="entry name" value="Big_2"/>
    <property type="match status" value="1"/>
</dbReference>
<accession>A0A0E3P7M6</accession>
<dbReference type="RefSeq" id="WP_048173608.1">
    <property type="nucleotide sequence ID" value="NZ_CP009506.1"/>
</dbReference>
<dbReference type="Gene3D" id="2.60.120.260">
    <property type="entry name" value="Galactose-binding domain-like"/>
    <property type="match status" value="1"/>
</dbReference>
<dbReference type="InterPro" id="IPR059177">
    <property type="entry name" value="GH29D-like_dom"/>
</dbReference>
<sequence>MKRIFLILCIVALLCMTSLAAPALAETHSDSQASATQLMNVHIPFVQNQGQQPEAVKFYADTFYGTAYITDTDLTHSVAVTKDNVTCGVALKEQFVTADGTVISLTPQGEYPAETKVSYFLGNDSSKWQTGLSTYKIVSLGELYPGITVIAKAHGNNVEKLFSVAPGADPNNIRVKVLGADSIHVADDGSLVITTDDSNVTMAAPKAYQDGNSVKVIYHVLDNETYGFSMGEYDRSRTLLIDPFINYSTYFGGNDSEIVYGIKVDGKGNIHITGGTYSKDFPTTAGAYKTTNGGYYDVFVSKFDTAGNLVYSTYLGGNGGYITASEYGLGIAVDSAGDAYITGKTLSPDFPTTTGAYQTTKPYSTSFRCCAFVSKINSTGSLTYSTYLGGDGNDDEYGTGIAVDSSGNAYITGYTPRYGGNFPTTTGAYMETRAGNRDAFVTKLNPDGTALVYSTYLGGSSNDYGQKIAVDDEGSAYVTGYAKSGFPTTVGAYQITHGGGTYDAFVTKLNPEGTGLVYSTFLGGSDYELSYALTIDGTGNACITGSTSSSDFPTTSGAYQTTYGGGSYDAYVTKLNPEGTGLIYSTYLGGNGSADYGYEITTDSMGYAYITGYTNSADFPVTPGAYQTNSGGGSYDAFVTKLDPDGTCILSTYLGGTDSDYGYGIAMDSSGNAYVAGSTSSTNFPVTTDAYQIAMSGESDAFITKLNFTSPVAEFTADINYGDAPLTVNFTDQSTESPSSWAWDFDNDGTIDSTDQNPSYTYSIPDVYAVKLTVYNSGGSDSETKTEYITVTTPEPPVANFTADYIMGGAPMTVQFTDQSTGIVTGWAWDFDNDGATDSTVQNPSYIYTAVGNYTVRLKVSNYGGSDEEVKTDYIISLPDTEPPTVTANPAGGNITSATQVTLLTTDNLDPNPVIYYTTNGDDPTTASTRYAGAITITNSTVLKFIAVDASGNASPMQTETYTLEDMEAPNVTASPAGGTITVSTQVILSATDNADPDPSIYYTTDGSDPTTNSTQYTGAINITESTVLKFIAVDTSGNSSPVQTETYTFADMEAPAVTASLNSGNYYPARSVTLSATDNVDSNPSIYYTTDGSDPTTNSTLYTGPITMADYATTTLKFFAVDASGNVATVQIRNYTSYTGDYYTGGRFYTGNDLETGAYQEGNIAVKYSQGDSGYKSGGGWYSTTVHWTNTDLPIPADATVKEARLYQSYTWNNPGNPDFSLQFNGNTVNQTAFYGDGTDNFNGQGIFDVTPYFNKNSNTAIINASNPGVGIGGLYGAVLVVIYEDADEPYRMIWIDEGCDSLYNADGISTDPYVAYAMFNNVTTENFVSSKMTTFLPSGADNSQSNILFNKRSVPIKGSGGGDPAYKWYDVTGTLQNGTNELGVSCDGYMNLASAILEVTRETASEANFSANTTSGHAPLTVKFTDISTGTPTSWAWNFGDGENSTEQNPTHIYTTEGTCNVTLTVSNSLGRDSEVKTGYITVGSIVLAPIAELSSDVTSGTAPLSVRFTDESTNIPTSWAWDFGDGKSSTEQNPSHTYETLGTYTVKLTASNYGGSNTTTRTDYISVTSDVSAPVANFTIDADSGQVPFTVNFTDTSTGSVSSWNWEFGNGSTSTEQNPTHTYVTEGSYNVNLTVTGPGGSDTATLPIAVLTPLTANSYNGGIPLTTVQRGTVSGELWYDSYYSMETSAQKTFTLPSYTDIKWARLYVDVYDGHMQNNYRGNVSIGIDSNGDSTYELRKQETFDTAYSFPGEGGTGPVWLSDHMNRVTSDYLMWYDLTDEINGQTVNVQATTTKTDSSFDGRVKAITLVVAYDDGDSDQVYYWVNQGHDTVNPLDTEYTGSTLFGTSSLASGWSSAKLIAIYFASKDGIYTFNGTILASGVASGPYYGANTWDISSLPIPGQDSVLAYDKQGSNYYKMPLALMSIGYSSASPILPDAAFAADITNGTAPLNVNFTDQSTGTPTSWLWDFGDGATSTEQSPVHTYTAEGNYSVKLTVTNASGSDDELKTDYITVTSEGASLPWQDPCESLDSWTCTNCGLFDTPVYEGNYSIGCNPGQLSGYNIYTSSERTIYIPEGAKTLRFDALSLSTNYVYSSWVKVFLDGDEKLSLPVILNNKDWKHYEIDLTGIEPGEHTFKIGSYMEYWWGNAGFYIDNIWVIADEEVLSTVTVSPAEAELEAGDNLTFSAQASTQYGERLTDTVFTWFSSDGSVGTVDNDGIFTALSAGTVTVNATADGVTGSATLSVGSSTPPAPVAAFSANVTSGEVPLTIQFADESTGEEIISWMWDFENDGVVDSTEQNPSYIYNAAGNYTVNLTVTNDAGSDDEIKTDYITVVMPPVPEADFSTNTTSGSAPLTVEFSDASTNSPTSWAWDFGDNETSSEQNPEHTYSAAGNYTVNLTVTNAGGSDSEVKIGYITVSEPSTPEPEPVAAFTANVTSGSAPLTVNFTDQSTGSPTSWLWDFDNDGNVDSEEQNPSHEYTVEGAYTVTLTATNAYGNDTETKTGYITVTNPNRFTNSGFETGDFTGWTTGSTTSISTSKIHSGVYGTHLDMSGTQDTNFVQQSVDLTNVESFSFWGYGESTTRTYYVYIDDVLVAQPAATSNVWTQYTIPTNYSGVHTVAVKWIGSYSFGADIDDFSTNYVYANFTATPTLGIAPLAVQFTDNSTGSPTSWFWDFGDGATSNESSPMHTYSAAGNYTVNLTVENAAGSDFESKSDYIEVSEISGSTVSLYFDPESSSVSENESTEISVVASNFPAGLSGYNLTVSIDDPAIAEIVDIEYPSWALITQNSTLPATSIYMKTVDLEDAVQEGAADVVLATLTVSGKEKGSANLSIGVKRLEEDSGDSIEPVLLAGTIEVTLLSPLPDQEYAPKDLDGDGLYEDLTGNGEFSFVDIVAYFHNMDWIEENMPVEYFDFNGNGRIDFDDVVDMFAMI</sequence>
<dbReference type="SMART" id="SM00635">
    <property type="entry name" value="BID_2"/>
    <property type="match status" value="1"/>
</dbReference>
<dbReference type="PROSITE" id="PS00018">
    <property type="entry name" value="EF_HAND_1"/>
    <property type="match status" value="1"/>
</dbReference>
<dbReference type="InterPro" id="IPR050753">
    <property type="entry name" value="Peptidase_M14_domain"/>
</dbReference>
<dbReference type="InterPro" id="IPR008964">
    <property type="entry name" value="Invasin/intimin_cell_adhesion"/>
</dbReference>
<keyword evidence="4" id="KW-1185">Reference proteome</keyword>
<dbReference type="InterPro" id="IPR000601">
    <property type="entry name" value="PKD_dom"/>
</dbReference>
<feature type="domain" description="PKD" evidence="1">
    <location>
        <begin position="1577"/>
        <end position="1660"/>
    </location>
</feature>
<dbReference type="HOGENOM" id="CLU_226353_0_0_2"/>
<dbReference type="InterPro" id="IPR022409">
    <property type="entry name" value="PKD/Chitinase_dom"/>
</dbReference>
<feature type="domain" description="PKD" evidence="1">
    <location>
        <begin position="711"/>
        <end position="792"/>
    </location>
</feature>
<organism evidence="3 4">
    <name type="scientific">Methanosarcina siciliae T4/M</name>
    <dbReference type="NCBI Taxonomy" id="1434120"/>
    <lineage>
        <taxon>Archaea</taxon>
        <taxon>Methanobacteriati</taxon>
        <taxon>Methanobacteriota</taxon>
        <taxon>Stenosarchaea group</taxon>
        <taxon>Methanomicrobia</taxon>
        <taxon>Methanosarcinales</taxon>
        <taxon>Methanosarcinaceae</taxon>
        <taxon>Methanosarcina</taxon>
    </lineage>
</organism>
<dbReference type="InterPro" id="IPR035986">
    <property type="entry name" value="PKD_dom_sf"/>
</dbReference>
<dbReference type="KEGG" id="msw:MSSIT_3104"/>
<dbReference type="FunFam" id="2.60.40.10:FF:000270">
    <property type="entry name" value="Cell surface protein"/>
    <property type="match status" value="10"/>
</dbReference>
<dbReference type="Pfam" id="PF06739">
    <property type="entry name" value="SBBP"/>
    <property type="match status" value="6"/>
</dbReference>
<feature type="domain" description="PKD" evidence="1">
    <location>
        <begin position="2430"/>
        <end position="2515"/>
    </location>
</feature>
<dbReference type="PANTHER" id="PTHR11532:SF57">
    <property type="entry name" value="CARBOXYPEPTIDASE D, B"/>
    <property type="match status" value="1"/>
</dbReference>
<reference evidence="3 4" key="1">
    <citation type="submission" date="2014-07" db="EMBL/GenBank/DDBJ databases">
        <title>Methanogenic archaea and the global carbon cycle.</title>
        <authorList>
            <person name="Henriksen J.R."/>
            <person name="Luke J."/>
            <person name="Reinhart S."/>
            <person name="Benedict M.N."/>
            <person name="Youngblut N.D."/>
            <person name="Metcalf M.E."/>
            <person name="Whitaker R.J."/>
            <person name="Metcalf W.W."/>
        </authorList>
    </citation>
    <scope>NUCLEOTIDE SEQUENCE [LARGE SCALE GENOMIC DNA]</scope>
    <source>
        <strain evidence="3 4">T4/M</strain>
    </source>
</reference>
<proteinExistence type="predicted"/>
<dbReference type="Gene3D" id="2.60.40.1080">
    <property type="match status" value="1"/>
</dbReference>
<dbReference type="GeneID" id="69042933"/>
<dbReference type="GO" id="GO:0016485">
    <property type="term" value="P:protein processing"/>
    <property type="evidence" value="ECO:0007669"/>
    <property type="project" value="TreeGrafter"/>
</dbReference>
<dbReference type="InterPro" id="IPR021779">
    <property type="entry name" value="DUF3344"/>
</dbReference>
<feature type="domain" description="EF-hand" evidence="2">
    <location>
        <begin position="2914"/>
        <end position="2934"/>
    </location>
</feature>
<evidence type="ECO:0000259" key="1">
    <source>
        <dbReference type="PROSITE" id="PS50093"/>
    </source>
</evidence>
<dbReference type="InterPro" id="IPR003343">
    <property type="entry name" value="Big_2"/>
</dbReference>
<dbReference type="Pfam" id="PF18911">
    <property type="entry name" value="PKD_4"/>
    <property type="match status" value="10"/>
</dbReference>
<dbReference type="InterPro" id="IPR057708">
    <property type="entry name" value="DUF7948"/>
</dbReference>
<protein>
    <submittedName>
        <fullName evidence="3">Cell surface protein</fullName>
    </submittedName>
</protein>
<dbReference type="SUPFAM" id="SSF49373">
    <property type="entry name" value="Invasin/intimin cell-adhesion fragments"/>
    <property type="match status" value="1"/>
</dbReference>
<feature type="domain" description="PKD" evidence="1">
    <location>
        <begin position="797"/>
        <end position="866"/>
    </location>
</feature>
<gene>
    <name evidence="3" type="ORF">MSSIT_3104</name>
</gene>
<dbReference type="PANTHER" id="PTHR11532">
    <property type="entry name" value="PROTEASE M14 CARBOXYPEPTIDASE"/>
    <property type="match status" value="1"/>
</dbReference>
<evidence type="ECO:0000313" key="4">
    <source>
        <dbReference type="Proteomes" id="UP000033111"/>
    </source>
</evidence>
<feature type="domain" description="PKD" evidence="1">
    <location>
        <begin position="2643"/>
        <end position="2721"/>
    </location>
</feature>
<dbReference type="GO" id="GO:0005509">
    <property type="term" value="F:calcium ion binding"/>
    <property type="evidence" value="ECO:0007669"/>
    <property type="project" value="InterPro"/>
</dbReference>
<evidence type="ECO:0000259" key="2">
    <source>
        <dbReference type="PROSITE" id="PS50222"/>
    </source>
</evidence>
<feature type="domain" description="PKD" evidence="1">
    <location>
        <begin position="1407"/>
        <end position="1473"/>
    </location>
</feature>
<evidence type="ECO:0000313" key="3">
    <source>
        <dbReference type="EMBL" id="AKB29823.1"/>
    </source>
</evidence>
<dbReference type="Gene3D" id="2.60.40.10">
    <property type="entry name" value="Immunoglobulins"/>
    <property type="match status" value="10"/>
</dbReference>
<dbReference type="Pfam" id="PF25778">
    <property type="entry name" value="DUF7948"/>
    <property type="match status" value="1"/>
</dbReference>
<dbReference type="SUPFAM" id="SSF49299">
    <property type="entry name" value="PKD domain"/>
    <property type="match status" value="10"/>
</dbReference>
<dbReference type="GO" id="GO:0004181">
    <property type="term" value="F:metallocarboxypeptidase activity"/>
    <property type="evidence" value="ECO:0007669"/>
    <property type="project" value="TreeGrafter"/>
</dbReference>
<dbReference type="InterPro" id="IPR010620">
    <property type="entry name" value="SBBP_repeat"/>
</dbReference>
<dbReference type="PROSITE" id="PS50093">
    <property type="entry name" value="PKD"/>
    <property type="match status" value="10"/>
</dbReference>
<feature type="domain" description="PKD" evidence="1">
    <location>
        <begin position="2342"/>
        <end position="2409"/>
    </location>
</feature>
<dbReference type="InterPro" id="IPR002048">
    <property type="entry name" value="EF_hand_dom"/>
</dbReference>
<dbReference type="GO" id="GO:0006518">
    <property type="term" value="P:peptide metabolic process"/>
    <property type="evidence" value="ECO:0007669"/>
    <property type="project" value="TreeGrafter"/>
</dbReference>
<dbReference type="PROSITE" id="PS50222">
    <property type="entry name" value="EF_HAND_2"/>
    <property type="match status" value="1"/>
</dbReference>
<dbReference type="InterPro" id="IPR018247">
    <property type="entry name" value="EF_Hand_1_Ca_BS"/>
</dbReference>
<dbReference type="GO" id="GO:0005615">
    <property type="term" value="C:extracellular space"/>
    <property type="evidence" value="ECO:0007669"/>
    <property type="project" value="TreeGrafter"/>
</dbReference>
<dbReference type="CDD" id="cd00146">
    <property type="entry name" value="PKD"/>
    <property type="match status" value="10"/>
</dbReference>
<name>A0A0E3P7M6_9EURY</name>
<dbReference type="PATRIC" id="fig|1434120.4.peg.4038"/>
<feature type="domain" description="PKD" evidence="1">
    <location>
        <begin position="2255"/>
        <end position="2325"/>
    </location>
</feature>
<dbReference type="EMBL" id="CP009506">
    <property type="protein sequence ID" value="AKB29823.1"/>
    <property type="molecule type" value="Genomic_DNA"/>
</dbReference>
<dbReference type="InterPro" id="IPR013783">
    <property type="entry name" value="Ig-like_fold"/>
</dbReference>
<feature type="domain" description="PKD" evidence="1">
    <location>
        <begin position="1938"/>
        <end position="2005"/>
    </location>
</feature>
<dbReference type="Proteomes" id="UP000033111">
    <property type="component" value="Chromosome"/>
</dbReference>
<dbReference type="Pfam" id="PF13290">
    <property type="entry name" value="CHB_HEX_C_1"/>
    <property type="match status" value="3"/>
</dbReference>
<dbReference type="SMART" id="SM00089">
    <property type="entry name" value="PKD"/>
    <property type="match status" value="10"/>
</dbReference>
<feature type="domain" description="PKD" evidence="1">
    <location>
        <begin position="1492"/>
        <end position="1575"/>
    </location>
</feature>